<dbReference type="GO" id="GO:0003723">
    <property type="term" value="F:RNA binding"/>
    <property type="evidence" value="ECO:0007669"/>
    <property type="project" value="TreeGrafter"/>
</dbReference>
<dbReference type="EMBL" id="LSRX01000685">
    <property type="protein sequence ID" value="OLP90980.1"/>
    <property type="molecule type" value="Genomic_DNA"/>
</dbReference>
<dbReference type="OrthoDB" id="2019031at2759"/>
<accession>A0A1Q9D762</accession>
<name>A0A1Q9D762_SYMMI</name>
<dbReference type="InterPro" id="IPR050870">
    <property type="entry name" value="FAST_kinase"/>
</dbReference>
<comment type="caution">
    <text evidence="2">The sequence shown here is derived from an EMBL/GenBank/DDBJ whole genome shotgun (WGS) entry which is preliminary data.</text>
</comment>
<reference evidence="2 3" key="1">
    <citation type="submission" date="2016-02" db="EMBL/GenBank/DDBJ databases">
        <title>Genome analysis of coral dinoflagellate symbionts highlights evolutionary adaptations to a symbiotic lifestyle.</title>
        <authorList>
            <person name="Aranda M."/>
            <person name="Li Y."/>
            <person name="Liew Y.J."/>
            <person name="Baumgarten S."/>
            <person name="Simakov O."/>
            <person name="Wilson M."/>
            <person name="Piel J."/>
            <person name="Ashoor H."/>
            <person name="Bougouffa S."/>
            <person name="Bajic V.B."/>
            <person name="Ryu T."/>
            <person name="Ravasi T."/>
            <person name="Bayer T."/>
            <person name="Micklem G."/>
            <person name="Kim H."/>
            <person name="Bhak J."/>
            <person name="Lajeunesse T.C."/>
            <person name="Voolstra C.R."/>
        </authorList>
    </citation>
    <scope>NUCLEOTIDE SEQUENCE [LARGE SCALE GENOMIC DNA]</scope>
    <source>
        <strain evidence="2 3">CCMP2467</strain>
    </source>
</reference>
<protein>
    <recommendedName>
        <fullName evidence="1">RNA-editing substrate-binding complex 6 protein domain-containing protein</fullName>
    </recommendedName>
</protein>
<dbReference type="Proteomes" id="UP000186817">
    <property type="component" value="Unassembled WGS sequence"/>
</dbReference>
<dbReference type="AlphaFoldDB" id="A0A1Q9D762"/>
<feature type="domain" description="RNA-editing substrate-binding complex 6 protein" evidence="1">
    <location>
        <begin position="628"/>
        <end position="831"/>
    </location>
</feature>
<dbReference type="GO" id="GO:0000963">
    <property type="term" value="P:mitochondrial RNA processing"/>
    <property type="evidence" value="ECO:0007669"/>
    <property type="project" value="TreeGrafter"/>
</dbReference>
<feature type="domain" description="RNA-editing substrate-binding complex 6 protein" evidence="1">
    <location>
        <begin position="383"/>
        <end position="624"/>
    </location>
</feature>
<dbReference type="GO" id="GO:0035770">
    <property type="term" value="C:ribonucleoprotein granule"/>
    <property type="evidence" value="ECO:0007669"/>
    <property type="project" value="TreeGrafter"/>
</dbReference>
<dbReference type="Pfam" id="PF26188">
    <property type="entry name" value="RESC6"/>
    <property type="match status" value="2"/>
</dbReference>
<gene>
    <name evidence="2" type="ORF">AK812_SmicGene27395</name>
</gene>
<dbReference type="PANTHER" id="PTHR21228">
    <property type="entry name" value="FAST LEU-RICH DOMAIN-CONTAINING"/>
    <property type="match status" value="1"/>
</dbReference>
<dbReference type="OMA" id="DIANICW"/>
<dbReference type="PANTHER" id="PTHR21228:SF40">
    <property type="entry name" value="LD45607P"/>
    <property type="match status" value="1"/>
</dbReference>
<sequence length="1120" mass="123675">MEPWTPMNADCVHVVLTNRGWLQRTRQVMCLIPSMFQMQDRLLSIASGFREESFKEPGDDFAEFLSTLPNKEWIPFGDEAPAPRQGVFGAPSDNVLFYLKPCQMPVCGSLSWRADPHHEKELAFLKKDSQHEVRINKQLSTLWSARELLAFAESRSAEFDIANVITNLHRVAKSADRWQVKRDPRLKDLFQRAVEAVTSHDRASVRDIAKIQWAIGRLQFRDVAVEAGMADAILSRLHQFEPQGLSNIIWSFGFVPPSAQLLQGLLDAFSAKVVESDPQALSNVVWSLARLSCRTPLLHSVSRVAVAKLDAFDPQGLANIAWSFATLQHSDPTLFSRICEAFSFGGAAWEPQNVSNLIWSCAKIQFSSEPMLDTAVGEATSTIDSWSCQGVANLLWGFAKLASAKADLFDKGAQVVKQKLRRFSPQNSASLLWAFAKLSLLTRDLLDAVASDVMLKQAEFSPQHASSVMWACGTSGHYHAKLLTVLSKKASEMSEFNCQDLSNFAWSCAKLLWAPAPLLEALAADVCEKTPSFPAQNLAMTVWSFGCLSLRKEPMMVALMGHLPSLLGELGPQGLANVAMGCAKQVFKSQVLEDLAAAAAANMRSFSNQEFSMLLWSMAKLALKSTDFIQESVAEAKARREVLNPQDLAVLAWAFAHLEGSESHEILDALAWEMTKNVIEFSPQDLSNISWAYAAACLENAVMMSAISMEALRKMGSFQAQDLSNLCWAFAKLGLTDEGLFDALATAVQERIETLLPQNLSMVAWSFAKLGLLNEDMMAAIAREVLRKIEDLDGQATANLVWAWAVLGLRHSWLLEPLMRRASVLMASLNGLEIANVAWGLSLLGLGPKLRGPWLQHAAGCFLETSASGASWVDFANVCKEPMEADPKSPKSPESSGGEMAAELVEGRLRERLLEPVLETLLGLQRAEVSAENFESQATKLGLRSLGPTYSVEALQALGFLDSAPDHGWVREARWQCRSVLREWQIPGVHSIVAYAKWKVLHPSGVECVLPGRVFVSEPQTQESLEEELGTWLKPFAACGRFAERMALLALLHSMSSTLDKQQLADFEGHVKVYLSHVPSLCTLGMLCQLLSRCPRLSVHVAFDDAWRSFCGLPRFDSHP</sequence>
<evidence type="ECO:0000313" key="2">
    <source>
        <dbReference type="EMBL" id="OLP90980.1"/>
    </source>
</evidence>
<organism evidence="2 3">
    <name type="scientific">Symbiodinium microadriaticum</name>
    <name type="common">Dinoflagellate</name>
    <name type="synonym">Zooxanthella microadriatica</name>
    <dbReference type="NCBI Taxonomy" id="2951"/>
    <lineage>
        <taxon>Eukaryota</taxon>
        <taxon>Sar</taxon>
        <taxon>Alveolata</taxon>
        <taxon>Dinophyceae</taxon>
        <taxon>Suessiales</taxon>
        <taxon>Symbiodiniaceae</taxon>
        <taxon>Symbiodinium</taxon>
    </lineage>
</organism>
<dbReference type="InterPro" id="IPR058917">
    <property type="entry name" value="RESC6_dom"/>
</dbReference>
<proteinExistence type="predicted"/>
<evidence type="ECO:0000313" key="3">
    <source>
        <dbReference type="Proteomes" id="UP000186817"/>
    </source>
</evidence>
<evidence type="ECO:0000259" key="1">
    <source>
        <dbReference type="Pfam" id="PF26188"/>
    </source>
</evidence>
<dbReference type="GO" id="GO:0044528">
    <property type="term" value="P:regulation of mitochondrial mRNA stability"/>
    <property type="evidence" value="ECO:0007669"/>
    <property type="project" value="TreeGrafter"/>
</dbReference>
<dbReference type="GO" id="GO:0005759">
    <property type="term" value="C:mitochondrial matrix"/>
    <property type="evidence" value="ECO:0007669"/>
    <property type="project" value="TreeGrafter"/>
</dbReference>
<keyword evidence="3" id="KW-1185">Reference proteome</keyword>